<reference evidence="2 3" key="1">
    <citation type="submission" date="2021-02" db="EMBL/GenBank/DDBJ databases">
        <title>Complete genome of Desulfoluna sp. strain ASN36.</title>
        <authorList>
            <person name="Takahashi A."/>
            <person name="Kojima H."/>
            <person name="Fukui M."/>
        </authorList>
    </citation>
    <scope>NUCLEOTIDE SEQUENCE [LARGE SCALE GENOMIC DNA]</scope>
    <source>
        <strain evidence="2 3">ASN36</strain>
    </source>
</reference>
<feature type="transmembrane region" description="Helical" evidence="1">
    <location>
        <begin position="12"/>
        <end position="31"/>
    </location>
</feature>
<keyword evidence="1" id="KW-0812">Transmembrane</keyword>
<dbReference type="RefSeq" id="WP_236892719.1">
    <property type="nucleotide sequence ID" value="NZ_AP024488.1"/>
</dbReference>
<protein>
    <recommendedName>
        <fullName evidence="4">Small-conductance mechanosensitive channel</fullName>
    </recommendedName>
</protein>
<proteinExistence type="predicted"/>
<keyword evidence="1" id="KW-1133">Transmembrane helix</keyword>
<feature type="transmembrane region" description="Helical" evidence="1">
    <location>
        <begin position="297"/>
        <end position="319"/>
    </location>
</feature>
<feature type="transmembrane region" description="Helical" evidence="1">
    <location>
        <begin position="95"/>
        <end position="113"/>
    </location>
</feature>
<feature type="transmembrane region" description="Helical" evidence="1">
    <location>
        <begin position="264"/>
        <end position="285"/>
    </location>
</feature>
<keyword evidence="3" id="KW-1185">Reference proteome</keyword>
<evidence type="ECO:0008006" key="4">
    <source>
        <dbReference type="Google" id="ProtNLM"/>
    </source>
</evidence>
<accession>A0ABN6F3R9</accession>
<feature type="transmembrane region" description="Helical" evidence="1">
    <location>
        <begin position="153"/>
        <end position="171"/>
    </location>
</feature>
<evidence type="ECO:0000313" key="3">
    <source>
        <dbReference type="Proteomes" id="UP001320148"/>
    </source>
</evidence>
<organism evidence="2 3">
    <name type="scientific">Desulfoluna limicola</name>
    <dbReference type="NCBI Taxonomy" id="2810562"/>
    <lineage>
        <taxon>Bacteria</taxon>
        <taxon>Pseudomonadati</taxon>
        <taxon>Thermodesulfobacteriota</taxon>
        <taxon>Desulfobacteria</taxon>
        <taxon>Desulfobacterales</taxon>
        <taxon>Desulfolunaceae</taxon>
        <taxon>Desulfoluna</taxon>
    </lineage>
</organism>
<keyword evidence="1" id="KW-0472">Membrane</keyword>
<gene>
    <name evidence="2" type="ORF">DSLASN_20350</name>
</gene>
<feature type="transmembrane region" description="Helical" evidence="1">
    <location>
        <begin position="339"/>
        <end position="359"/>
    </location>
</feature>
<evidence type="ECO:0000313" key="2">
    <source>
        <dbReference type="EMBL" id="BCS96403.1"/>
    </source>
</evidence>
<dbReference type="Proteomes" id="UP001320148">
    <property type="component" value="Chromosome"/>
</dbReference>
<feature type="transmembrane region" description="Helical" evidence="1">
    <location>
        <begin position="51"/>
        <end position="75"/>
    </location>
</feature>
<dbReference type="EMBL" id="AP024488">
    <property type="protein sequence ID" value="BCS96403.1"/>
    <property type="molecule type" value="Genomic_DNA"/>
</dbReference>
<sequence>MKNNNVKLTLTVGLIALLLLCLPLMGVWLAGRQVLPYLTSPSVSDHIPVASFSWAVFIFLAATIALCLAPFLVHLFKSQRSIGEYKPPTPERLPWWGRVGVMVFLVSWSLAWTRFPWFERFQTCTFEPLWLSYIVVVNGLTHKRTGGCMLTKAPVTLLSLFVMSAFFWWFFEYLNRFVGNWNYYNGPGELSAVNVHASVSFSTVLPGVTSTCDLLGTFPRIRAGMDRFVKFDTGSQPLAPWLVLLFSAIALAGIGAWPDLLFPALWVAPLLLIISVQTIAGYPTILSPLKTGDWSRMWLMVVSAFVCGFFWEMWNFFSLAHWEYAIPYVGRFYIFEMPILGYAGYFPFGLECAVIADCVRRVQKRQP</sequence>
<name>A0ABN6F3R9_9BACT</name>
<feature type="transmembrane region" description="Helical" evidence="1">
    <location>
        <begin position="238"/>
        <end position="258"/>
    </location>
</feature>
<evidence type="ECO:0000256" key="1">
    <source>
        <dbReference type="SAM" id="Phobius"/>
    </source>
</evidence>